<dbReference type="Proteomes" id="UP000240974">
    <property type="component" value="Unassembled WGS sequence"/>
</dbReference>
<evidence type="ECO:0000313" key="2">
    <source>
        <dbReference type="EMBL" id="PST37279.1"/>
    </source>
</evidence>
<keyword evidence="1" id="KW-0472">Membrane</keyword>
<accession>A0A2T3FPU1</accession>
<dbReference type="EMBL" id="PYLQ01000022">
    <property type="protein sequence ID" value="PST37279.1"/>
    <property type="molecule type" value="Genomic_DNA"/>
</dbReference>
<dbReference type="AlphaFoldDB" id="A0A2T3FPU1"/>
<proteinExistence type="predicted"/>
<protein>
    <submittedName>
        <fullName evidence="2">Uncharacterized protein</fullName>
    </submittedName>
</protein>
<gene>
    <name evidence="2" type="ORF">C7U54_12045</name>
</gene>
<feature type="transmembrane region" description="Helical" evidence="1">
    <location>
        <begin position="7"/>
        <end position="31"/>
    </location>
</feature>
<evidence type="ECO:0000313" key="3">
    <source>
        <dbReference type="Proteomes" id="UP000240974"/>
    </source>
</evidence>
<dbReference type="RefSeq" id="WP_107030465.1">
    <property type="nucleotide sequence ID" value="NZ_JAQEBO010000011.1"/>
</dbReference>
<name>A0A2T3FPU1_9FIRM</name>
<reference evidence="2 3" key="1">
    <citation type="journal article" date="2019" name="Int. J. Syst. Evol. Microbiol.">
        <title>Faecalibacillus intestinalis gen. nov., sp. nov. and Faecalibacillus faecis sp. nov., isolated from human faeces.</title>
        <authorList>
            <person name="Seo B."/>
            <person name="Jeon K."/>
            <person name="Baek I."/>
            <person name="Lee Y.M."/>
            <person name="Baek K."/>
            <person name="Ko G."/>
        </authorList>
    </citation>
    <scope>NUCLEOTIDE SEQUENCE [LARGE SCALE GENOMIC DNA]</scope>
    <source>
        <strain evidence="2 3">SNUG30099</strain>
    </source>
</reference>
<keyword evidence="1" id="KW-0812">Transmembrane</keyword>
<keyword evidence="3" id="KW-1185">Reference proteome</keyword>
<feature type="transmembrane region" description="Helical" evidence="1">
    <location>
        <begin position="244"/>
        <end position="266"/>
    </location>
</feature>
<sequence>MKKILKVIMTLILICSCFYLAISLFMNHLIINDMVPTVVKSTAVTNALEDTCQNVLSMMNMDESQSQALVSSLQQDEKTQELVNEYIDTVLNNQSSTLDETLLKQVLEDKKDEVYSILNPSINEETFTTLYDQAINQMDLQGLQDKVLSRVENTMEQSGETYKIVKKVYSFKNSTHIIVSAILLVISTAYLIFISVQERLITKCLSVSYMVCGIMTFLISFTIILGLTAMASSTMTIQLTSIKYMYICGASYFFVGIILLIVNAFLKKKNHYHYYY</sequence>
<dbReference type="PROSITE" id="PS51257">
    <property type="entry name" value="PROKAR_LIPOPROTEIN"/>
    <property type="match status" value="1"/>
</dbReference>
<evidence type="ECO:0000256" key="1">
    <source>
        <dbReference type="SAM" id="Phobius"/>
    </source>
</evidence>
<organism evidence="2 3">
    <name type="scientific">Faecalibacillus intestinalis</name>
    <dbReference type="NCBI Taxonomy" id="1982626"/>
    <lineage>
        <taxon>Bacteria</taxon>
        <taxon>Bacillati</taxon>
        <taxon>Bacillota</taxon>
        <taxon>Erysipelotrichia</taxon>
        <taxon>Erysipelotrichales</taxon>
        <taxon>Coprobacillaceae</taxon>
        <taxon>Faecalibacillus</taxon>
    </lineage>
</organism>
<feature type="transmembrane region" description="Helical" evidence="1">
    <location>
        <begin position="177"/>
        <end position="196"/>
    </location>
</feature>
<keyword evidence="1" id="KW-1133">Transmembrane helix</keyword>
<feature type="transmembrane region" description="Helical" evidence="1">
    <location>
        <begin position="208"/>
        <end position="232"/>
    </location>
</feature>
<comment type="caution">
    <text evidence="2">The sequence shown here is derived from an EMBL/GenBank/DDBJ whole genome shotgun (WGS) entry which is preliminary data.</text>
</comment>